<dbReference type="Proteomes" id="UP000016932">
    <property type="component" value="Unassembled WGS sequence"/>
</dbReference>
<evidence type="ECO:0000256" key="1">
    <source>
        <dbReference type="SAM" id="MobiDB-lite"/>
    </source>
</evidence>
<sequence length="175" mass="20448">MIQHAICRPPGCIFTRVGDRFVPVTLCLQRASRDIFWKTRGALRLRYFDHPPEGSQQSIWPCQDQHRTTPGQELINSSFRPRDNASPTLHPSESSADSLRLVLSSRNDTREPTRRPRLLWRTRPHHADQDHHFHRWPPRMFICSTLAKHDMRCATRYTKMKAHTTPLSAPARRLV</sequence>
<evidence type="ECO:0000313" key="2">
    <source>
        <dbReference type="EMBL" id="EME89269.1"/>
    </source>
</evidence>
<accession>N1Q8R4</accession>
<dbReference type="AlphaFoldDB" id="N1Q8R4"/>
<feature type="compositionally biased region" description="Polar residues" evidence="1">
    <location>
        <begin position="77"/>
        <end position="97"/>
    </location>
</feature>
<dbReference type="VEuPathDB" id="FungiDB:MYCFIDRAFT_210038"/>
<dbReference type="HOGENOM" id="CLU_1533227_0_0_1"/>
<dbReference type="EMBL" id="KB446555">
    <property type="protein sequence ID" value="EME89269.1"/>
    <property type="molecule type" value="Genomic_DNA"/>
</dbReference>
<protein>
    <submittedName>
        <fullName evidence="2">Uncharacterized protein</fullName>
    </submittedName>
</protein>
<gene>
    <name evidence="2" type="ORF">MYCFIDRAFT_181489</name>
</gene>
<dbReference type="RefSeq" id="XP_007921970.1">
    <property type="nucleotide sequence ID" value="XM_007923779.1"/>
</dbReference>
<reference evidence="2 3" key="1">
    <citation type="journal article" date="2012" name="PLoS Pathog.">
        <title>Diverse lifestyles and strategies of plant pathogenesis encoded in the genomes of eighteen Dothideomycetes fungi.</title>
        <authorList>
            <person name="Ohm R.A."/>
            <person name="Feau N."/>
            <person name="Henrissat B."/>
            <person name="Schoch C.L."/>
            <person name="Horwitz B.A."/>
            <person name="Barry K.W."/>
            <person name="Condon B.J."/>
            <person name="Copeland A.C."/>
            <person name="Dhillon B."/>
            <person name="Glaser F."/>
            <person name="Hesse C.N."/>
            <person name="Kosti I."/>
            <person name="LaButti K."/>
            <person name="Lindquist E.A."/>
            <person name="Lucas S."/>
            <person name="Salamov A.A."/>
            <person name="Bradshaw R.E."/>
            <person name="Ciuffetti L."/>
            <person name="Hamelin R.C."/>
            <person name="Kema G.H.J."/>
            <person name="Lawrence C."/>
            <person name="Scott J.A."/>
            <person name="Spatafora J.W."/>
            <person name="Turgeon B.G."/>
            <person name="de Wit P.J.G.M."/>
            <person name="Zhong S."/>
            <person name="Goodwin S.B."/>
            <person name="Grigoriev I.V."/>
        </authorList>
    </citation>
    <scope>NUCLEOTIDE SEQUENCE [LARGE SCALE GENOMIC DNA]</scope>
    <source>
        <strain evidence="2 3">CIRAD86</strain>
    </source>
</reference>
<evidence type="ECO:0000313" key="3">
    <source>
        <dbReference type="Proteomes" id="UP000016932"/>
    </source>
</evidence>
<dbReference type="KEGG" id="pfj:MYCFIDRAFT_210038"/>
<keyword evidence="3" id="KW-1185">Reference proteome</keyword>
<proteinExistence type="predicted"/>
<name>N1Q8R4_PSEFD</name>
<organism evidence="2 3">
    <name type="scientific">Pseudocercospora fijiensis (strain CIRAD86)</name>
    <name type="common">Black leaf streak disease fungus</name>
    <name type="synonym">Mycosphaerella fijiensis</name>
    <dbReference type="NCBI Taxonomy" id="383855"/>
    <lineage>
        <taxon>Eukaryota</taxon>
        <taxon>Fungi</taxon>
        <taxon>Dikarya</taxon>
        <taxon>Ascomycota</taxon>
        <taxon>Pezizomycotina</taxon>
        <taxon>Dothideomycetes</taxon>
        <taxon>Dothideomycetidae</taxon>
        <taxon>Mycosphaerellales</taxon>
        <taxon>Mycosphaerellaceae</taxon>
        <taxon>Pseudocercospora</taxon>
    </lineage>
</organism>
<feature type="region of interest" description="Disordered" evidence="1">
    <location>
        <begin position="77"/>
        <end position="114"/>
    </location>
</feature>